<evidence type="ECO:0000313" key="1">
    <source>
        <dbReference type="EMBL" id="CAG9837591.1"/>
    </source>
</evidence>
<evidence type="ECO:0000313" key="2">
    <source>
        <dbReference type="Proteomes" id="UP001153709"/>
    </source>
</evidence>
<organism evidence="1 2">
    <name type="scientific">Diabrotica balteata</name>
    <name type="common">Banded cucumber beetle</name>
    <dbReference type="NCBI Taxonomy" id="107213"/>
    <lineage>
        <taxon>Eukaryota</taxon>
        <taxon>Metazoa</taxon>
        <taxon>Ecdysozoa</taxon>
        <taxon>Arthropoda</taxon>
        <taxon>Hexapoda</taxon>
        <taxon>Insecta</taxon>
        <taxon>Pterygota</taxon>
        <taxon>Neoptera</taxon>
        <taxon>Endopterygota</taxon>
        <taxon>Coleoptera</taxon>
        <taxon>Polyphaga</taxon>
        <taxon>Cucujiformia</taxon>
        <taxon>Chrysomeloidea</taxon>
        <taxon>Chrysomelidae</taxon>
        <taxon>Galerucinae</taxon>
        <taxon>Diabroticina</taxon>
        <taxon>Diabroticites</taxon>
        <taxon>Diabrotica</taxon>
    </lineage>
</organism>
<gene>
    <name evidence="1" type="ORF">DIABBA_LOCUS10559</name>
</gene>
<accession>A0A9N9XFP1</accession>
<dbReference type="OrthoDB" id="6766422at2759"/>
<dbReference type="PANTHER" id="PTHR46409:SF1">
    <property type="entry name" value="HTH PSQ-TYPE DOMAIN-CONTAINING PROTEIN"/>
    <property type="match status" value="1"/>
</dbReference>
<protein>
    <submittedName>
        <fullName evidence="1">Uncharacterized protein</fullName>
    </submittedName>
</protein>
<keyword evidence="2" id="KW-1185">Reference proteome</keyword>
<name>A0A9N9XFP1_DIABA</name>
<dbReference type="PANTHER" id="PTHR46409">
    <property type="entry name" value="HTH PSQ-TYPE DOMAIN-CONTAINING PROTEIN"/>
    <property type="match status" value="1"/>
</dbReference>
<dbReference type="EMBL" id="OU898282">
    <property type="protein sequence ID" value="CAG9837591.1"/>
    <property type="molecule type" value="Genomic_DNA"/>
</dbReference>
<sequence>MNNTITEPPLTQHLADKEFWNRVKQVPIFGYFPCHTQAVEKCVKIVTDASIKVCGEECRDGCIRGKLDARRNLPIFENKCQ</sequence>
<dbReference type="AlphaFoldDB" id="A0A9N9XFP1"/>
<reference evidence="1" key="1">
    <citation type="submission" date="2022-01" db="EMBL/GenBank/DDBJ databases">
        <authorList>
            <person name="King R."/>
        </authorList>
    </citation>
    <scope>NUCLEOTIDE SEQUENCE</scope>
</reference>
<dbReference type="Proteomes" id="UP001153709">
    <property type="component" value="Chromosome 7"/>
</dbReference>
<proteinExistence type="predicted"/>